<dbReference type="InterPro" id="IPR052093">
    <property type="entry name" value="HR_Repair_Mediator"/>
</dbReference>
<dbReference type="GO" id="GO:0000707">
    <property type="term" value="P:meiotic DNA recombinase assembly"/>
    <property type="evidence" value="ECO:0007669"/>
    <property type="project" value="TreeGrafter"/>
</dbReference>
<keyword evidence="4" id="KW-0067">ATP-binding</keyword>
<dbReference type="PANTHER" id="PTHR46239">
    <property type="entry name" value="DNA REPAIR PROTEIN RAD51 HOMOLOG 3 RAD51C"/>
    <property type="match status" value="1"/>
</dbReference>
<evidence type="ECO:0000313" key="10">
    <source>
        <dbReference type="Proteomes" id="UP001365542"/>
    </source>
</evidence>
<gene>
    <name evidence="9" type="ORF">TWF694_002793</name>
</gene>
<feature type="region of interest" description="Disordered" evidence="7">
    <location>
        <begin position="353"/>
        <end position="391"/>
    </location>
</feature>
<dbReference type="GO" id="GO:0140664">
    <property type="term" value="F:ATP-dependent DNA damage sensor activity"/>
    <property type="evidence" value="ECO:0007669"/>
    <property type="project" value="InterPro"/>
</dbReference>
<dbReference type="GO" id="GO:0005524">
    <property type="term" value="F:ATP binding"/>
    <property type="evidence" value="ECO:0007669"/>
    <property type="project" value="UniProtKB-KW"/>
</dbReference>
<dbReference type="Gene3D" id="3.40.50.300">
    <property type="entry name" value="P-loop containing nucleotide triphosphate hydrolases"/>
    <property type="match status" value="1"/>
</dbReference>
<comment type="caution">
    <text evidence="9">The sequence shown here is derived from an EMBL/GenBank/DDBJ whole genome shotgun (WGS) entry which is preliminary data.</text>
</comment>
<evidence type="ECO:0000256" key="5">
    <source>
        <dbReference type="ARBA" id="ARBA00023204"/>
    </source>
</evidence>
<dbReference type="Proteomes" id="UP001365542">
    <property type="component" value="Unassembled WGS sequence"/>
</dbReference>
<evidence type="ECO:0000256" key="4">
    <source>
        <dbReference type="ARBA" id="ARBA00022840"/>
    </source>
</evidence>
<dbReference type="GO" id="GO:0000400">
    <property type="term" value="F:four-way junction DNA binding"/>
    <property type="evidence" value="ECO:0007669"/>
    <property type="project" value="TreeGrafter"/>
</dbReference>
<keyword evidence="3" id="KW-0227">DNA damage</keyword>
<accession>A0AAV9X281</accession>
<organism evidence="9 10">
    <name type="scientific">Orbilia ellipsospora</name>
    <dbReference type="NCBI Taxonomy" id="2528407"/>
    <lineage>
        <taxon>Eukaryota</taxon>
        <taxon>Fungi</taxon>
        <taxon>Dikarya</taxon>
        <taxon>Ascomycota</taxon>
        <taxon>Pezizomycotina</taxon>
        <taxon>Orbiliomycetes</taxon>
        <taxon>Orbiliales</taxon>
        <taxon>Orbiliaceae</taxon>
        <taxon>Orbilia</taxon>
    </lineage>
</organism>
<dbReference type="GO" id="GO:0033063">
    <property type="term" value="C:Rad51B-Rad51C-Rad51D-XRCC2 complex"/>
    <property type="evidence" value="ECO:0007669"/>
    <property type="project" value="TreeGrafter"/>
</dbReference>
<dbReference type="AlphaFoldDB" id="A0AAV9X281"/>
<sequence length="461" mass="50218">MVEKIKGDMDPPSSVDYTRHRLPTRSAAAALATQLDGDRGGFTTGSEALDRSWDGNGLEKGKLVELCGPPGAGKTAIALQLVTDAVIKGDRVCWIDTLTQCPTSRLEALLAEKNSQHKSSSIIRYQVSSLSHLFAIITHMTVESSQDISLVVIDNISLLFAKEFPPASDNPQALFTKATKNKDAHEKQIDKRGRLVADIANRLQRFSASRMVATVVLNQLATRSVIGGGPLELAPSVNSSNHTWSHAFHHRVLMLRKHVPKTDPPMAKRLLRFVFVLKSGGIDIQNTNLSRPDQFFVIRITKHGVEDEKQQNFNAMTGAISMVESFAASGHNSEEGYYEGFSDNEEEELELNGPHIGHLKRKRSTDTGGSKSNDEECGNFAVEDASGDDCSSDTVDLIKFPGTSIGAGAMLFPVLSQAREAHTLGSQPERVEANAVEPEIPQKFGRTIVPDSDGESEDDVF</sequence>
<dbReference type="InterPro" id="IPR049428">
    <property type="entry name" value="RecA-like_N"/>
</dbReference>
<feature type="compositionally biased region" description="Acidic residues" evidence="7">
    <location>
        <begin position="452"/>
        <end position="461"/>
    </location>
</feature>
<keyword evidence="2" id="KW-0547">Nucleotide-binding</keyword>
<name>A0AAV9X281_9PEZI</name>
<comment type="subcellular location">
    <subcellularLocation>
        <location evidence="1">Nucleus</location>
    </subcellularLocation>
</comment>
<evidence type="ECO:0000313" key="9">
    <source>
        <dbReference type="EMBL" id="KAK6531612.1"/>
    </source>
</evidence>
<evidence type="ECO:0000256" key="1">
    <source>
        <dbReference type="ARBA" id="ARBA00004123"/>
    </source>
</evidence>
<dbReference type="InterPro" id="IPR027417">
    <property type="entry name" value="P-loop_NTPase"/>
</dbReference>
<evidence type="ECO:0000256" key="3">
    <source>
        <dbReference type="ARBA" id="ARBA00022763"/>
    </source>
</evidence>
<evidence type="ECO:0000256" key="6">
    <source>
        <dbReference type="ARBA" id="ARBA00023242"/>
    </source>
</evidence>
<dbReference type="GO" id="GO:0033065">
    <property type="term" value="C:Rad51C-XRCC3 complex"/>
    <property type="evidence" value="ECO:0007669"/>
    <property type="project" value="TreeGrafter"/>
</dbReference>
<dbReference type="EMBL" id="JAVHJO010000012">
    <property type="protein sequence ID" value="KAK6531612.1"/>
    <property type="molecule type" value="Genomic_DNA"/>
</dbReference>
<dbReference type="Pfam" id="PF00154">
    <property type="entry name" value="RecA_N"/>
    <property type="match status" value="1"/>
</dbReference>
<dbReference type="InterPro" id="IPR020588">
    <property type="entry name" value="RecA_ATP-bd"/>
</dbReference>
<dbReference type="SUPFAM" id="SSF52540">
    <property type="entry name" value="P-loop containing nucleoside triphosphate hydrolases"/>
    <property type="match status" value="1"/>
</dbReference>
<dbReference type="GO" id="GO:0005657">
    <property type="term" value="C:replication fork"/>
    <property type="evidence" value="ECO:0007669"/>
    <property type="project" value="TreeGrafter"/>
</dbReference>
<evidence type="ECO:0000256" key="2">
    <source>
        <dbReference type="ARBA" id="ARBA00022741"/>
    </source>
</evidence>
<protein>
    <recommendedName>
        <fullName evidence="8">RecA family profile 1 domain-containing protein</fullName>
    </recommendedName>
</protein>
<evidence type="ECO:0000259" key="8">
    <source>
        <dbReference type="PROSITE" id="PS50162"/>
    </source>
</evidence>
<dbReference type="GO" id="GO:0007131">
    <property type="term" value="P:reciprocal meiotic recombination"/>
    <property type="evidence" value="ECO:0007669"/>
    <property type="project" value="TreeGrafter"/>
</dbReference>
<evidence type="ECO:0000256" key="7">
    <source>
        <dbReference type="SAM" id="MobiDB-lite"/>
    </source>
</evidence>
<keyword evidence="10" id="KW-1185">Reference proteome</keyword>
<feature type="domain" description="RecA family profile 1" evidence="8">
    <location>
        <begin position="38"/>
        <end position="220"/>
    </location>
</feature>
<proteinExistence type="predicted"/>
<reference evidence="9 10" key="1">
    <citation type="submission" date="2019-10" db="EMBL/GenBank/DDBJ databases">
        <authorList>
            <person name="Palmer J.M."/>
        </authorList>
    </citation>
    <scope>NUCLEOTIDE SEQUENCE [LARGE SCALE GENOMIC DNA]</scope>
    <source>
        <strain evidence="9 10">TWF694</strain>
    </source>
</reference>
<dbReference type="CDD" id="cd01393">
    <property type="entry name" value="RecA-like"/>
    <property type="match status" value="1"/>
</dbReference>
<dbReference type="PROSITE" id="PS50162">
    <property type="entry name" value="RECA_2"/>
    <property type="match status" value="1"/>
</dbReference>
<feature type="region of interest" description="Disordered" evidence="7">
    <location>
        <begin position="425"/>
        <end position="461"/>
    </location>
</feature>
<dbReference type="GO" id="GO:0008821">
    <property type="term" value="F:crossover junction DNA endonuclease activity"/>
    <property type="evidence" value="ECO:0007669"/>
    <property type="project" value="TreeGrafter"/>
</dbReference>
<keyword evidence="6" id="KW-0539">Nucleus</keyword>
<dbReference type="PANTHER" id="PTHR46239:SF1">
    <property type="entry name" value="DNA REPAIR PROTEIN RAD51 HOMOLOG 3"/>
    <property type="match status" value="1"/>
</dbReference>
<keyword evidence="5" id="KW-0234">DNA repair</keyword>